<sequence>MKNRGFTLIELMISIAVMGFIMAGIGKIIIFATKAYTMNVEITDSITKIKPVLKRIENKLIESNLTVTPELNDIVKDNSGNVVGVRIKDKENNYYWYWWDENGNGTRDTTEDNSDLGKGKNFYRDNIPIFRSKGTDWAESSVKLTSVKFVFYKTNNSDVTTVIENPNTGDLVNADYMKIIIKEQGAISDNKIAPELKFSTGFKFK</sequence>
<feature type="transmembrane region" description="Helical" evidence="1">
    <location>
        <begin position="6"/>
        <end position="30"/>
    </location>
</feature>
<dbReference type="InterPro" id="IPR012902">
    <property type="entry name" value="N_methyl_site"/>
</dbReference>
<dbReference type="PROSITE" id="PS00409">
    <property type="entry name" value="PROKAR_NTER_METHYL"/>
    <property type="match status" value="1"/>
</dbReference>
<dbReference type="KEGG" id="haby:HLVA_20080"/>
<protein>
    <recommendedName>
        <fullName evidence="4">Prepilin-type N-terminal cleavage/methylation domain-containing protein</fullName>
    </recommendedName>
</protein>
<dbReference type="InterPro" id="IPR045584">
    <property type="entry name" value="Pilin-like"/>
</dbReference>
<evidence type="ECO:0000256" key="1">
    <source>
        <dbReference type="SAM" id="Phobius"/>
    </source>
</evidence>
<evidence type="ECO:0008006" key="4">
    <source>
        <dbReference type="Google" id="ProtNLM"/>
    </source>
</evidence>
<organism evidence="2 3">
    <name type="scientific">Haliovirga abyssi</name>
    <dbReference type="NCBI Taxonomy" id="2996794"/>
    <lineage>
        <taxon>Bacteria</taxon>
        <taxon>Fusobacteriati</taxon>
        <taxon>Fusobacteriota</taxon>
        <taxon>Fusobacteriia</taxon>
        <taxon>Fusobacteriales</taxon>
        <taxon>Haliovirgaceae</taxon>
        <taxon>Haliovirga</taxon>
    </lineage>
</organism>
<proteinExistence type="predicted"/>
<reference evidence="2 3" key="1">
    <citation type="submission" date="2022-11" db="EMBL/GenBank/DDBJ databases">
        <title>Haliovirga abyssi gen. nov., sp. nov., a mesophilic fermentative bacterium isolated from the Iheya North hydrothermal field and the proposal of Haliovirgaceae fam. nov.</title>
        <authorList>
            <person name="Miyazaki U."/>
            <person name="Tame A."/>
            <person name="Miyazaki J."/>
            <person name="Takai K."/>
            <person name="Sawayama S."/>
            <person name="Kitajima M."/>
            <person name="Okamoto A."/>
            <person name="Nakagawa S."/>
        </authorList>
    </citation>
    <scope>NUCLEOTIDE SEQUENCE [LARGE SCALE GENOMIC DNA]</scope>
    <source>
        <strain evidence="2 3">IC12</strain>
    </source>
</reference>
<dbReference type="EMBL" id="AP027059">
    <property type="protein sequence ID" value="BDU51439.1"/>
    <property type="molecule type" value="Genomic_DNA"/>
</dbReference>
<keyword evidence="1" id="KW-1133">Transmembrane helix</keyword>
<keyword evidence="3" id="KW-1185">Reference proteome</keyword>
<dbReference type="AlphaFoldDB" id="A0AAU9D639"/>
<evidence type="ECO:0000313" key="3">
    <source>
        <dbReference type="Proteomes" id="UP001321582"/>
    </source>
</evidence>
<name>A0AAU9D639_9FUSO</name>
<dbReference type="NCBIfam" id="TIGR02532">
    <property type="entry name" value="IV_pilin_GFxxxE"/>
    <property type="match status" value="1"/>
</dbReference>
<dbReference type="SUPFAM" id="SSF54523">
    <property type="entry name" value="Pili subunits"/>
    <property type="match status" value="1"/>
</dbReference>
<dbReference type="Pfam" id="PF07963">
    <property type="entry name" value="N_methyl"/>
    <property type="match status" value="1"/>
</dbReference>
<dbReference type="Gene3D" id="3.30.700.10">
    <property type="entry name" value="Glycoprotein, Type 4 Pilin"/>
    <property type="match status" value="1"/>
</dbReference>
<accession>A0AAU9D639</accession>
<dbReference type="Proteomes" id="UP001321582">
    <property type="component" value="Chromosome"/>
</dbReference>
<keyword evidence="1" id="KW-0472">Membrane</keyword>
<dbReference type="RefSeq" id="WP_307904329.1">
    <property type="nucleotide sequence ID" value="NZ_AP027059.1"/>
</dbReference>
<keyword evidence="1" id="KW-0812">Transmembrane</keyword>
<evidence type="ECO:0000313" key="2">
    <source>
        <dbReference type="EMBL" id="BDU51439.1"/>
    </source>
</evidence>
<gene>
    <name evidence="2" type="ORF">HLVA_20080</name>
</gene>